<dbReference type="RefSeq" id="WP_013865785.1">
    <property type="nucleotide sequence ID" value="NC_015635.1"/>
</dbReference>
<sequence length="182" mass="20108">MYGEESVLRSLLHLRRSSRYTVDACTATSGPYVVLRCPGGLSLLACDVEPLDALATAVMDARAALLAATDQVWRCGEDSPDVLQRRYSALGLGWQDPIEEESPGREEPTQRLPGEPPDQVSEWLSVEEASELSGVAVTTLKNGEWRRAHELVADKDSRHRLMFRREDVIALGPARRRGRPAA</sequence>
<protein>
    <recommendedName>
        <fullName evidence="4">Helix-turn-helix domain-containing protein</fullName>
    </recommendedName>
</protein>
<dbReference type="Proteomes" id="UP000007947">
    <property type="component" value="Chromosome"/>
</dbReference>
<proteinExistence type="predicted"/>
<dbReference type="EMBL" id="AP012204">
    <property type="protein sequence ID" value="BAK37967.1"/>
    <property type="molecule type" value="Genomic_DNA"/>
</dbReference>
<evidence type="ECO:0000313" key="2">
    <source>
        <dbReference type="EMBL" id="BAK37967.1"/>
    </source>
</evidence>
<feature type="region of interest" description="Disordered" evidence="1">
    <location>
        <begin position="95"/>
        <end position="118"/>
    </location>
</feature>
<dbReference type="STRING" id="1032480.MLP_49530"/>
<dbReference type="AlphaFoldDB" id="F5XG33"/>
<evidence type="ECO:0000313" key="3">
    <source>
        <dbReference type="Proteomes" id="UP000007947"/>
    </source>
</evidence>
<dbReference type="KEGG" id="mph:MLP_49530"/>
<accession>F5XG33</accession>
<name>F5XG33_MICPN</name>
<keyword evidence="3" id="KW-1185">Reference proteome</keyword>
<organism evidence="2 3">
    <name type="scientific">Microlunatus phosphovorus (strain ATCC 700054 / DSM 10555 / JCM 9379 / NBRC 101784 / NCIMB 13414 / VKM Ac-1990 / NM-1)</name>
    <dbReference type="NCBI Taxonomy" id="1032480"/>
    <lineage>
        <taxon>Bacteria</taxon>
        <taxon>Bacillati</taxon>
        <taxon>Actinomycetota</taxon>
        <taxon>Actinomycetes</taxon>
        <taxon>Propionibacteriales</taxon>
        <taxon>Propionibacteriaceae</taxon>
        <taxon>Microlunatus</taxon>
    </lineage>
</organism>
<reference evidence="2 3" key="1">
    <citation type="submission" date="2011-05" db="EMBL/GenBank/DDBJ databases">
        <title>Whole genome sequence of Microlunatus phosphovorus NM-1.</title>
        <authorList>
            <person name="Hosoyama A."/>
            <person name="Sasaki K."/>
            <person name="Harada T."/>
            <person name="Igarashi R."/>
            <person name="Kawakoshi A."/>
            <person name="Sasagawa M."/>
            <person name="Fukada J."/>
            <person name="Nakamura S."/>
            <person name="Katano Y."/>
            <person name="Hanada S."/>
            <person name="Kamagata Y."/>
            <person name="Nakamura N."/>
            <person name="Yamazaki S."/>
            <person name="Fujita N."/>
        </authorList>
    </citation>
    <scope>NUCLEOTIDE SEQUENCE [LARGE SCALE GENOMIC DNA]</scope>
    <source>
        <strain evidence="3">ATCC 700054 / DSM 10555 / JCM 9379 / NBRC 101784 / NCIMB 13414 / VKM Ac-1990 / NM-1</strain>
    </source>
</reference>
<evidence type="ECO:0000256" key="1">
    <source>
        <dbReference type="SAM" id="MobiDB-lite"/>
    </source>
</evidence>
<gene>
    <name evidence="2" type="ordered locus">MLP_49530</name>
</gene>
<dbReference type="HOGENOM" id="CLU_1487427_0_0_11"/>
<evidence type="ECO:0008006" key="4">
    <source>
        <dbReference type="Google" id="ProtNLM"/>
    </source>
</evidence>